<evidence type="ECO:0000256" key="1">
    <source>
        <dbReference type="SAM" id="Coils"/>
    </source>
</evidence>
<keyword evidence="1" id="KW-0175">Coiled coil</keyword>
<dbReference type="InterPro" id="IPR057683">
    <property type="entry name" value="DUF7923"/>
</dbReference>
<evidence type="ECO:0000313" key="4">
    <source>
        <dbReference type="Proteomes" id="UP001590951"/>
    </source>
</evidence>
<reference evidence="3 4" key="1">
    <citation type="submission" date="2024-09" db="EMBL/GenBank/DDBJ databases">
        <title>Rethinking Asexuality: The Enigmatic Case of Functional Sexual Genes in Lepraria (Stereocaulaceae).</title>
        <authorList>
            <person name="Doellman M."/>
            <person name="Sun Y."/>
            <person name="Barcenas-Pena A."/>
            <person name="Lumbsch H.T."/>
            <person name="Grewe F."/>
        </authorList>
    </citation>
    <scope>NUCLEOTIDE SEQUENCE [LARGE SCALE GENOMIC DNA]</scope>
    <source>
        <strain evidence="3 4">Grewe 0041</strain>
    </source>
</reference>
<gene>
    <name evidence="3" type="ORF">ABVK25_003500</name>
</gene>
<sequence>MAVTSKGCPTGDYRERLAYFKDAEAEKNEMVSELIDNLEKARKECHQISLDLDSERAERRRHQSRVEELETLTRGRCFVLVLIDADADDYIFRERFLNKGDGGGKDAADELHARIKDHLKELKLDADNTKIVVRAYADVKNLQVTCVKNGKMKMGSSLSLFAHSFNQRQGLFDFVDIGAGKEEADNKIRECLSFYLDNWQCKHVVFGACHDSGYAPYLGQFAADPLKRDRITLLQGVTIHPRIAALGYRHTLKLDSVFASPKASAVPALPATTSTTTIGPFSSSARGFSNPFALSNRLGPVLRNRDGKRVDRLLDIDVSSSYINVLRKSNLCQWYYLRGRCEGCDRNHFPPPLKAKEFDYLWYLARNGLCFKVRKGKECEDPKCIYGHETTCQIGSGRV</sequence>
<comment type="caution">
    <text evidence="3">The sequence shown here is derived from an EMBL/GenBank/DDBJ whole genome shotgun (WGS) entry which is preliminary data.</text>
</comment>
<organism evidence="3 4">
    <name type="scientific">Lepraria finkii</name>
    <dbReference type="NCBI Taxonomy" id="1340010"/>
    <lineage>
        <taxon>Eukaryota</taxon>
        <taxon>Fungi</taxon>
        <taxon>Dikarya</taxon>
        <taxon>Ascomycota</taxon>
        <taxon>Pezizomycotina</taxon>
        <taxon>Lecanoromycetes</taxon>
        <taxon>OSLEUM clade</taxon>
        <taxon>Lecanoromycetidae</taxon>
        <taxon>Lecanorales</taxon>
        <taxon>Lecanorineae</taxon>
        <taxon>Stereocaulaceae</taxon>
        <taxon>Lepraria</taxon>
    </lineage>
</organism>
<keyword evidence="4" id="KW-1185">Reference proteome</keyword>
<dbReference type="PANTHER" id="PTHR37543:SF1">
    <property type="entry name" value="CCCH ZINC FINGER DNA BINDING PROTEIN (AFU_ORTHOLOGUE AFUA_5G12760)"/>
    <property type="match status" value="1"/>
</dbReference>
<name>A0ABR4BI20_9LECA</name>
<accession>A0ABR4BI20</accession>
<feature type="domain" description="DUF7923" evidence="2">
    <location>
        <begin position="76"/>
        <end position="258"/>
    </location>
</feature>
<dbReference type="Proteomes" id="UP001590951">
    <property type="component" value="Unassembled WGS sequence"/>
</dbReference>
<protein>
    <recommendedName>
        <fullName evidence="2">DUF7923 domain-containing protein</fullName>
    </recommendedName>
</protein>
<feature type="coiled-coil region" evidence="1">
    <location>
        <begin position="21"/>
        <end position="72"/>
    </location>
</feature>
<proteinExistence type="predicted"/>
<dbReference type="PANTHER" id="PTHR37543">
    <property type="entry name" value="CCCH ZINC FINGER DNA BINDING PROTEIN (AFU_ORTHOLOGUE AFUA_5G12760)"/>
    <property type="match status" value="1"/>
</dbReference>
<evidence type="ECO:0000259" key="2">
    <source>
        <dbReference type="Pfam" id="PF25540"/>
    </source>
</evidence>
<dbReference type="EMBL" id="JBHFEH010000008">
    <property type="protein sequence ID" value="KAL2056476.1"/>
    <property type="molecule type" value="Genomic_DNA"/>
</dbReference>
<dbReference type="Pfam" id="PF25540">
    <property type="entry name" value="DUF7923"/>
    <property type="match status" value="1"/>
</dbReference>
<evidence type="ECO:0000313" key="3">
    <source>
        <dbReference type="EMBL" id="KAL2056476.1"/>
    </source>
</evidence>